<keyword evidence="4" id="KW-1185">Reference proteome</keyword>
<feature type="domain" description="BTB" evidence="2">
    <location>
        <begin position="70"/>
        <end position="139"/>
    </location>
</feature>
<evidence type="ECO:0000259" key="2">
    <source>
        <dbReference type="PROSITE" id="PS50097"/>
    </source>
</evidence>
<dbReference type="EMBL" id="CAJVCH010534552">
    <property type="protein sequence ID" value="CAG7824979.1"/>
    <property type="molecule type" value="Genomic_DNA"/>
</dbReference>
<evidence type="ECO:0000256" key="1">
    <source>
        <dbReference type="SAM" id="MobiDB-lite"/>
    </source>
</evidence>
<evidence type="ECO:0000313" key="3">
    <source>
        <dbReference type="EMBL" id="CAG7824979.1"/>
    </source>
</evidence>
<organism evidence="3 4">
    <name type="scientific">Allacma fusca</name>
    <dbReference type="NCBI Taxonomy" id="39272"/>
    <lineage>
        <taxon>Eukaryota</taxon>
        <taxon>Metazoa</taxon>
        <taxon>Ecdysozoa</taxon>
        <taxon>Arthropoda</taxon>
        <taxon>Hexapoda</taxon>
        <taxon>Collembola</taxon>
        <taxon>Symphypleona</taxon>
        <taxon>Sminthuridae</taxon>
        <taxon>Allacma</taxon>
    </lineage>
</organism>
<dbReference type="Pfam" id="PF00651">
    <property type="entry name" value="BTB"/>
    <property type="match status" value="1"/>
</dbReference>
<dbReference type="SMART" id="SM00225">
    <property type="entry name" value="BTB"/>
    <property type="match status" value="1"/>
</dbReference>
<evidence type="ECO:0000313" key="4">
    <source>
        <dbReference type="Proteomes" id="UP000708208"/>
    </source>
</evidence>
<dbReference type="InterPro" id="IPR000210">
    <property type="entry name" value="BTB/POZ_dom"/>
</dbReference>
<dbReference type="OrthoDB" id="45365at2759"/>
<dbReference type="AlphaFoldDB" id="A0A8J2KX13"/>
<feature type="compositionally biased region" description="Low complexity" evidence="1">
    <location>
        <begin position="346"/>
        <end position="355"/>
    </location>
</feature>
<dbReference type="SMART" id="SM00875">
    <property type="entry name" value="BACK"/>
    <property type="match status" value="1"/>
</dbReference>
<proteinExistence type="predicted"/>
<feature type="region of interest" description="Disordered" evidence="1">
    <location>
        <begin position="333"/>
        <end position="375"/>
    </location>
</feature>
<name>A0A8J2KX13_9HEXA</name>
<dbReference type="PANTHER" id="PTHR45774">
    <property type="entry name" value="BTB/POZ DOMAIN-CONTAINING"/>
    <property type="match status" value="1"/>
</dbReference>
<protein>
    <recommendedName>
        <fullName evidence="2">BTB domain-containing protein</fullName>
    </recommendedName>
</protein>
<comment type="caution">
    <text evidence="3">The sequence shown here is derived from an EMBL/GenBank/DDBJ whole genome shotgun (WGS) entry which is preliminary data.</text>
</comment>
<dbReference type="Proteomes" id="UP000708208">
    <property type="component" value="Unassembled WGS sequence"/>
</dbReference>
<gene>
    <name evidence="3" type="ORF">AFUS01_LOCUS35108</name>
</gene>
<reference evidence="3" key="1">
    <citation type="submission" date="2021-06" db="EMBL/GenBank/DDBJ databases">
        <authorList>
            <person name="Hodson N. C."/>
            <person name="Mongue J. A."/>
            <person name="Jaron S. K."/>
        </authorList>
    </citation>
    <scope>NUCLEOTIDE SEQUENCE</scope>
</reference>
<accession>A0A8J2KX13</accession>
<dbReference type="InterPro" id="IPR011705">
    <property type="entry name" value="BACK"/>
</dbReference>
<dbReference type="Pfam" id="PF07707">
    <property type="entry name" value="BACK"/>
    <property type="match status" value="1"/>
</dbReference>
<dbReference type="PANTHER" id="PTHR45774:SF3">
    <property type="entry name" value="BTB (POZ) DOMAIN-CONTAINING 2B-RELATED"/>
    <property type="match status" value="1"/>
</dbReference>
<sequence length="375" mass="42123">MSNNDPASQVSNSQSNANLITDVPSITSTNKNSVSHNLLQSDRSQPSIYSNYQASLTERIGFLLESDIFADVTFNVGEGSSSRRFRAHKLILAISSPVFSAMFYGTIKCEDCISITDCKPDAFRILLQFAYKNELAVGEVQLALDVLYAARKYSMRLLEDECFVYLCGNVSFDSVFAVKEAAEKYQLPALESICKEYIEDHSHDVLKFHYPYLNRDTLLQFIQNDRLNIKELDLFQIIVDWADQECERLQLESSDESKRQLLEPLLPHIRFPTMTAADFADHVVPTEILSTCEIAQILTYISTTDKAQVPIGKVTFPTNKRIVKYSTATVVAGTAGPTPDSTTGIQASSSSSQAAFNFDRRSRGFHRSKKRSRNR</sequence>
<dbReference type="PROSITE" id="PS50097">
    <property type="entry name" value="BTB"/>
    <property type="match status" value="1"/>
</dbReference>
<feature type="compositionally biased region" description="Basic residues" evidence="1">
    <location>
        <begin position="363"/>
        <end position="375"/>
    </location>
</feature>